<proteinExistence type="inferred from homology"/>
<evidence type="ECO:0000256" key="7">
    <source>
        <dbReference type="ARBA" id="ARBA00022840"/>
    </source>
</evidence>
<dbReference type="InterPro" id="IPR017871">
    <property type="entry name" value="ABC_transporter-like_CS"/>
</dbReference>
<dbReference type="EMBL" id="CP098747">
    <property type="protein sequence ID" value="USG62225.1"/>
    <property type="molecule type" value="Genomic_DNA"/>
</dbReference>
<evidence type="ECO:0000256" key="6">
    <source>
        <dbReference type="ARBA" id="ARBA00022741"/>
    </source>
</evidence>
<organism evidence="11 12">
    <name type="scientific">Sneathiella marina</name>
    <dbReference type="NCBI Taxonomy" id="2950108"/>
    <lineage>
        <taxon>Bacteria</taxon>
        <taxon>Pseudomonadati</taxon>
        <taxon>Pseudomonadota</taxon>
        <taxon>Alphaproteobacteria</taxon>
        <taxon>Sneathiellales</taxon>
        <taxon>Sneathiellaceae</taxon>
        <taxon>Sneathiella</taxon>
    </lineage>
</organism>
<evidence type="ECO:0000313" key="11">
    <source>
        <dbReference type="EMBL" id="USG62225.1"/>
    </source>
</evidence>
<dbReference type="InterPro" id="IPR047641">
    <property type="entry name" value="ABC_transpr_MalK/UgpC-like"/>
</dbReference>
<keyword evidence="4" id="KW-0997">Cell inner membrane</keyword>
<keyword evidence="6" id="KW-0547">Nucleotide-binding</keyword>
<keyword evidence="12" id="KW-1185">Reference proteome</keyword>
<dbReference type="InterPro" id="IPR003593">
    <property type="entry name" value="AAA+_ATPase"/>
</dbReference>
<dbReference type="InterPro" id="IPR015855">
    <property type="entry name" value="ABC_transpr_MalK-like"/>
</dbReference>
<dbReference type="SMART" id="SM00382">
    <property type="entry name" value="AAA"/>
    <property type="match status" value="1"/>
</dbReference>
<keyword evidence="3" id="KW-1003">Cell membrane</keyword>
<keyword evidence="7 11" id="KW-0067">ATP-binding</keyword>
<accession>A0ABY4W4V2</accession>
<dbReference type="Pfam" id="PF00005">
    <property type="entry name" value="ABC_tran"/>
    <property type="match status" value="1"/>
</dbReference>
<keyword evidence="5" id="KW-0762">Sugar transport</keyword>
<evidence type="ECO:0000259" key="10">
    <source>
        <dbReference type="PROSITE" id="PS50893"/>
    </source>
</evidence>
<dbReference type="Pfam" id="PF17912">
    <property type="entry name" value="OB_MalK"/>
    <property type="match status" value="1"/>
</dbReference>
<reference evidence="11" key="1">
    <citation type="submission" date="2022-06" db="EMBL/GenBank/DDBJ databases">
        <title>Sneathiella actinostolidae sp. nov., isolated from a sea anemonein the Western Pacific Ocean.</title>
        <authorList>
            <person name="Wei M.J."/>
        </authorList>
    </citation>
    <scope>NUCLEOTIDE SEQUENCE</scope>
    <source>
        <strain evidence="11">PHK-P5</strain>
    </source>
</reference>
<protein>
    <submittedName>
        <fullName evidence="11">Sn-glycerol-3-phosphate import ATP-binding protein UgpC</fullName>
    </submittedName>
</protein>
<dbReference type="InterPro" id="IPR040582">
    <property type="entry name" value="OB_MalK-like"/>
</dbReference>
<feature type="domain" description="ABC transporter" evidence="10">
    <location>
        <begin position="4"/>
        <end position="236"/>
    </location>
</feature>
<keyword evidence="9" id="KW-0472">Membrane</keyword>
<evidence type="ECO:0000256" key="9">
    <source>
        <dbReference type="ARBA" id="ARBA00023136"/>
    </source>
</evidence>
<evidence type="ECO:0000256" key="3">
    <source>
        <dbReference type="ARBA" id="ARBA00022475"/>
    </source>
</evidence>
<dbReference type="PANTHER" id="PTHR43875:SF12">
    <property type="entry name" value="SN-GLYCEROL-3-PHOSPHATE IMPORT ATP-BINDING PROTEIN UGPC"/>
    <property type="match status" value="1"/>
</dbReference>
<dbReference type="InterPro" id="IPR003439">
    <property type="entry name" value="ABC_transporter-like_ATP-bd"/>
</dbReference>
<evidence type="ECO:0000256" key="5">
    <source>
        <dbReference type="ARBA" id="ARBA00022597"/>
    </source>
</evidence>
<dbReference type="PROSITE" id="PS50893">
    <property type="entry name" value="ABC_TRANSPORTER_2"/>
    <property type="match status" value="1"/>
</dbReference>
<dbReference type="CDD" id="cd03301">
    <property type="entry name" value="ABC_MalK_N"/>
    <property type="match status" value="1"/>
</dbReference>
<dbReference type="InterPro" id="IPR027417">
    <property type="entry name" value="P-loop_NTPase"/>
</dbReference>
<dbReference type="InterPro" id="IPR008995">
    <property type="entry name" value="Mo/tungstate-bd_C_term_dom"/>
</dbReference>
<evidence type="ECO:0000256" key="4">
    <source>
        <dbReference type="ARBA" id="ARBA00022519"/>
    </source>
</evidence>
<evidence type="ECO:0000256" key="2">
    <source>
        <dbReference type="ARBA" id="ARBA00022448"/>
    </source>
</evidence>
<name>A0ABY4W4V2_9PROT</name>
<dbReference type="RefSeq" id="WP_251935859.1">
    <property type="nucleotide sequence ID" value="NZ_CP098747.1"/>
</dbReference>
<evidence type="ECO:0000313" key="12">
    <source>
        <dbReference type="Proteomes" id="UP001056291"/>
    </source>
</evidence>
<dbReference type="Proteomes" id="UP001056291">
    <property type="component" value="Chromosome"/>
</dbReference>
<keyword evidence="2" id="KW-0813">Transport</keyword>
<dbReference type="PANTHER" id="PTHR43875">
    <property type="entry name" value="MALTODEXTRIN IMPORT ATP-BINDING PROTEIN MSMX"/>
    <property type="match status" value="1"/>
</dbReference>
<evidence type="ECO:0000256" key="8">
    <source>
        <dbReference type="ARBA" id="ARBA00022967"/>
    </source>
</evidence>
<dbReference type="Gene3D" id="3.40.50.300">
    <property type="entry name" value="P-loop containing nucleotide triphosphate hydrolases"/>
    <property type="match status" value="1"/>
</dbReference>
<dbReference type="SUPFAM" id="SSF52540">
    <property type="entry name" value="P-loop containing nucleoside triphosphate hydrolases"/>
    <property type="match status" value="1"/>
</dbReference>
<dbReference type="NCBIfam" id="NF008653">
    <property type="entry name" value="PRK11650.1"/>
    <property type="match status" value="1"/>
</dbReference>
<sequence length="362" mass="39589">MARVILEDVRKTYPNGFKAIHGVDVAIEEGEFLVLVGPSGCGKSTLLRMIAGLESVTEGSVSIGERRVNDLEPSERDIAMVFQNYALYPHMSVYKNMAYGLKIMGLPKEEINQRVKKAAEILELTEEQLTRKPKQLSGGQRQRVAMGRAIVREPSVFLFDEPLSNLDAKLRVQMRLEIKQLQSELGITSVYVTHDQVEAMTLGHRLMVLNAGNVEQLGTPIELYQRPASLFVAGFIGSPSMNFADAKIDAEGKNVTISGQAALPLGDGGMPKHAGKDVTLGIRPEHLELAGDEAGSVPLIASMIEHLGADTLIHGHFGESKSNLTVRIEGIQYVNPGDALPIRVSPDHLHLFDPATEKRLEN</sequence>
<dbReference type="SUPFAM" id="SSF50331">
    <property type="entry name" value="MOP-like"/>
    <property type="match status" value="1"/>
</dbReference>
<dbReference type="GO" id="GO:0005524">
    <property type="term" value="F:ATP binding"/>
    <property type="evidence" value="ECO:0007669"/>
    <property type="project" value="UniProtKB-KW"/>
</dbReference>
<gene>
    <name evidence="11" type="ORF">NBZ79_04445</name>
</gene>
<dbReference type="Gene3D" id="2.40.50.140">
    <property type="entry name" value="Nucleic acid-binding proteins"/>
    <property type="match status" value="1"/>
</dbReference>
<comment type="similarity">
    <text evidence="1">Belongs to the ABC transporter superfamily.</text>
</comment>
<dbReference type="Gene3D" id="2.40.50.100">
    <property type="match status" value="1"/>
</dbReference>
<dbReference type="InterPro" id="IPR012340">
    <property type="entry name" value="NA-bd_OB-fold"/>
</dbReference>
<keyword evidence="8" id="KW-1278">Translocase</keyword>
<evidence type="ECO:0000256" key="1">
    <source>
        <dbReference type="ARBA" id="ARBA00005417"/>
    </source>
</evidence>
<dbReference type="PROSITE" id="PS00211">
    <property type="entry name" value="ABC_TRANSPORTER_1"/>
    <property type="match status" value="1"/>
</dbReference>